<dbReference type="RefSeq" id="WP_123613468.1">
    <property type="nucleotide sequence ID" value="NZ_CP039396.1"/>
</dbReference>
<evidence type="ECO:0000256" key="1">
    <source>
        <dbReference type="SAM" id="SignalP"/>
    </source>
</evidence>
<dbReference type="KEGG" id="ddb:E7747_07235"/>
<dbReference type="EMBL" id="CP039396">
    <property type="protein sequence ID" value="QCD42084.1"/>
    <property type="molecule type" value="Genomic_DNA"/>
</dbReference>
<keyword evidence="1" id="KW-0732">Signal</keyword>
<organism evidence="2 3">
    <name type="scientific">Duncaniella dubosii</name>
    <dbReference type="NCBI Taxonomy" id="2518971"/>
    <lineage>
        <taxon>Bacteria</taxon>
        <taxon>Pseudomonadati</taxon>
        <taxon>Bacteroidota</taxon>
        <taxon>Bacteroidia</taxon>
        <taxon>Bacteroidales</taxon>
        <taxon>Muribaculaceae</taxon>
        <taxon>Duncaniella</taxon>
    </lineage>
</organism>
<feature type="signal peptide" evidence="1">
    <location>
        <begin position="1"/>
        <end position="18"/>
    </location>
</feature>
<protein>
    <submittedName>
        <fullName evidence="2">Uncharacterized protein</fullName>
    </submittedName>
</protein>
<reference evidence="3" key="1">
    <citation type="submission" date="2019-02" db="EMBL/GenBank/DDBJ databases">
        <title>Isolation and identification of novel species under the genus Muribaculum.</title>
        <authorList>
            <person name="Miyake S."/>
            <person name="Ding Y."/>
            <person name="Low A."/>
            <person name="Soh M."/>
            <person name="Seedorf H."/>
        </authorList>
    </citation>
    <scope>NUCLEOTIDE SEQUENCE [LARGE SCALE GENOMIC DNA]</scope>
    <source>
        <strain evidence="3">H5</strain>
    </source>
</reference>
<proteinExistence type="predicted"/>
<gene>
    <name evidence="2" type="ORF">E7747_07235</name>
</gene>
<evidence type="ECO:0000313" key="2">
    <source>
        <dbReference type="EMBL" id="QCD42084.1"/>
    </source>
</evidence>
<evidence type="ECO:0000313" key="3">
    <source>
        <dbReference type="Proteomes" id="UP000297149"/>
    </source>
</evidence>
<feature type="chain" id="PRO_5020712646" evidence="1">
    <location>
        <begin position="19"/>
        <end position="64"/>
    </location>
</feature>
<accession>A0A4P7W2C9</accession>
<dbReference type="AlphaFoldDB" id="A0A4P7W2C9"/>
<name>A0A4P7W2C9_9BACT</name>
<sequence length="64" mass="7127">MKKAIITCICALSLISAAAGTILYKSKICGKEGYTVDKTYFESEKEAEDFYNEMDILLCTGLYN</sequence>
<keyword evidence="3" id="KW-1185">Reference proteome</keyword>
<dbReference type="Proteomes" id="UP000297149">
    <property type="component" value="Chromosome"/>
</dbReference>